<comment type="caution">
    <text evidence="1">The sequence shown here is derived from an EMBL/GenBank/DDBJ whole genome shotgun (WGS) entry which is preliminary data.</text>
</comment>
<accession>A0ACB9ZWH3</accession>
<protein>
    <submittedName>
        <fullName evidence="1">Uncharacterized protein</fullName>
    </submittedName>
</protein>
<reference evidence="2" key="1">
    <citation type="journal article" date="2023" name="Nat. Plants">
        <title>Single-cell RNA sequencing provides a high-resolution roadmap for understanding the multicellular compartmentation of specialized metabolism.</title>
        <authorList>
            <person name="Sun S."/>
            <person name="Shen X."/>
            <person name="Li Y."/>
            <person name="Li Y."/>
            <person name="Wang S."/>
            <person name="Li R."/>
            <person name="Zhang H."/>
            <person name="Shen G."/>
            <person name="Guo B."/>
            <person name="Wei J."/>
            <person name="Xu J."/>
            <person name="St-Pierre B."/>
            <person name="Chen S."/>
            <person name="Sun C."/>
        </authorList>
    </citation>
    <scope>NUCLEOTIDE SEQUENCE [LARGE SCALE GENOMIC DNA]</scope>
</reference>
<sequence>MKKQVRHSAPYLIDDSETVIPYENSRHFYGSTGGNSLIKTSAQSSIMSQDTDLDNDKEDQRQPTQIGLFAKKLGIVLNKGISSLIIRGMATGSDPRSGLGCDSRTSPLGQPVVQLGPDQTGSQIKFSQPSSDRLRELVQADRSRAGPAF</sequence>
<proteinExistence type="predicted"/>
<organism evidence="1 2">
    <name type="scientific">Catharanthus roseus</name>
    <name type="common">Madagascar periwinkle</name>
    <name type="synonym">Vinca rosea</name>
    <dbReference type="NCBI Taxonomy" id="4058"/>
    <lineage>
        <taxon>Eukaryota</taxon>
        <taxon>Viridiplantae</taxon>
        <taxon>Streptophyta</taxon>
        <taxon>Embryophyta</taxon>
        <taxon>Tracheophyta</taxon>
        <taxon>Spermatophyta</taxon>
        <taxon>Magnoliopsida</taxon>
        <taxon>eudicotyledons</taxon>
        <taxon>Gunneridae</taxon>
        <taxon>Pentapetalae</taxon>
        <taxon>asterids</taxon>
        <taxon>lamiids</taxon>
        <taxon>Gentianales</taxon>
        <taxon>Apocynaceae</taxon>
        <taxon>Rauvolfioideae</taxon>
        <taxon>Vinceae</taxon>
        <taxon>Catharanthinae</taxon>
        <taxon>Catharanthus</taxon>
    </lineage>
</organism>
<dbReference type="Proteomes" id="UP001060085">
    <property type="component" value="Linkage Group LG07"/>
</dbReference>
<evidence type="ECO:0000313" key="2">
    <source>
        <dbReference type="Proteomes" id="UP001060085"/>
    </source>
</evidence>
<name>A0ACB9ZWH3_CATRO</name>
<evidence type="ECO:0000313" key="1">
    <source>
        <dbReference type="EMBL" id="KAI5652978.1"/>
    </source>
</evidence>
<keyword evidence="2" id="KW-1185">Reference proteome</keyword>
<dbReference type="EMBL" id="CM044707">
    <property type="protein sequence ID" value="KAI5652978.1"/>
    <property type="molecule type" value="Genomic_DNA"/>
</dbReference>
<gene>
    <name evidence="1" type="ORF">M9H77_30165</name>
</gene>